<dbReference type="GO" id="GO:0019079">
    <property type="term" value="P:viral genome replication"/>
    <property type="evidence" value="ECO:0007669"/>
    <property type="project" value="InterPro"/>
</dbReference>
<evidence type="ECO:0000313" key="1">
    <source>
        <dbReference type="EMBL" id="AIU39565.1"/>
    </source>
</evidence>
<organism evidence="1 2">
    <name type="scientific">Equid gammaherpesvirus 5</name>
    <dbReference type="NCBI Taxonomy" id="10371"/>
    <lineage>
        <taxon>Viruses</taxon>
        <taxon>Duplodnaviria</taxon>
        <taxon>Heunggongvirae</taxon>
        <taxon>Peploviricota</taxon>
        <taxon>Herviviricetes</taxon>
        <taxon>Herpesvirales</taxon>
        <taxon>Orthoherpesviridae</taxon>
        <taxon>Gammaherpesvirinae</taxon>
        <taxon>Percavirus</taxon>
        <taxon>Percavirus equidgamma5</taxon>
    </lineage>
</organism>
<dbReference type="GO" id="GO:0004386">
    <property type="term" value="F:helicase activity"/>
    <property type="evidence" value="ECO:0007669"/>
    <property type="project" value="UniProtKB-KW"/>
</dbReference>
<dbReference type="OrthoDB" id="10682at10239"/>
<dbReference type="EMBL" id="KM924295">
    <property type="protein sequence ID" value="AIU39565.1"/>
    <property type="molecule type" value="Genomic_DNA"/>
</dbReference>
<dbReference type="KEGG" id="vg:23104177"/>
<keyword evidence="1" id="KW-0067">ATP-binding</keyword>
<dbReference type="Pfam" id="PF05774">
    <property type="entry name" value="Herpes_heli_pri"/>
    <property type="match status" value="1"/>
</dbReference>
<dbReference type="InterPro" id="IPR008650">
    <property type="entry name" value="Helicase-primas_cplx_Herpesvir"/>
</dbReference>
<dbReference type="GeneID" id="23104177"/>
<keyword evidence="2" id="KW-1185">Reference proteome</keyword>
<proteinExistence type="predicted"/>
<keyword evidence="1" id="KW-0378">Hydrolase</keyword>
<dbReference type="Pfam" id="PF03324">
    <property type="entry name" value="Herpes_HEPA"/>
    <property type="match status" value="1"/>
</dbReference>
<protein>
    <submittedName>
        <fullName evidence="1">Helicase-primase subunit</fullName>
    </submittedName>
</protein>
<reference evidence="1 2" key="1">
    <citation type="journal article" date="2015" name="Genome Announc.">
        <title>Genome sequences of equid herpesviruses 2 and 5.</title>
        <authorList>
            <person name="Wilkie G.S."/>
            <person name="Kerr K."/>
            <person name="Stewart J.P."/>
            <person name="Studdert M.J."/>
            <person name="Davison A.J."/>
        </authorList>
    </citation>
    <scope>NUCLEOTIDE SEQUENCE [LARGE SCALE GENOMIC DNA]</scope>
    <source>
        <strain evidence="1">2-141/67</strain>
    </source>
</reference>
<dbReference type="RefSeq" id="YP_009118430.1">
    <property type="nucleotide sequence ID" value="NC_026421.1"/>
</dbReference>
<evidence type="ECO:0000313" key="2">
    <source>
        <dbReference type="Proteomes" id="UP000124452"/>
    </source>
</evidence>
<dbReference type="Proteomes" id="UP000124452">
    <property type="component" value="Segment"/>
</dbReference>
<accession>A0A0B4Q621</accession>
<keyword evidence="1" id="KW-0547">Nucleotide-binding</keyword>
<keyword evidence="1" id="KW-0347">Helicase</keyword>
<gene>
    <name evidence="1" type="primary">ORF40</name>
</gene>
<name>A0A0B4Q621_9GAMA</name>
<sequence length="710" mass="77876">MDLQPVRVTEGRPLGVFFYNVYREAKLVIWYVSYTPCDKSKPSDFVFVIQEVCDEKWLVGPEGEEEAAAAAAAGEESAFERGTHTILWEQKLRGHNEWIAALEGRRGGEVFVFEEDAASKVLVGLRVKGRDDEGGGGYSPESCLRNAYFYSQSRQEFLTAPGGEGHGERAESEREKPLLWFRDMTDNMSVSEVDIVIRTAGGVYSCPCADEGDGGEVEGDGEAEGLAGELSKNKRKRVSRLLITDLFKPVDCQVAWRGRSFKLRVVLPEFEVMWANPESLWNCCLTGFFRALLAKMTLGFEGLPPARLYVFPAACREGARFPPYFPGFPFFRVLFTPMRKITAGWLAGDNRPHAGILLHHPSLFRSPEGDRVLCPRLSRSEMAKLRGERGGRGGGAGGSCWPLMAVELNGEMCEDERYDLIRVDGDHALLTLDMAPAVCALLNAYPEDAVTFLAWVAEFGSRDLVAAATSAYNRLLTRAVMWASGAGFVWAAIHKSRLLLVSAETELPSEEALESDLRASLGDALPAAGAGVISHYGREAASVFLLWKEDQLLVGKTSDLPELEDRQRSSWRGSLTAALCLTLTEEPADPLGILRALVPTYHRNRYDVGYWLVERGMLGSRPASRPPLPLDCLSPAQYLLVKDGGCVCWHEALTVPLDVDFMAYLSETLSCVCAALPDGGGGGRGEGGGSEGRNQTHRGLEELESILSLL</sequence>
<dbReference type="InterPro" id="IPR004996">
    <property type="entry name" value="HSV_HEPA"/>
</dbReference>